<name>A0AAN8V591_9MAGN</name>
<reference evidence="1 2" key="1">
    <citation type="submission" date="2023-12" db="EMBL/GenBank/DDBJ databases">
        <title>A high-quality genome assembly for Dillenia turbinata (Dilleniales).</title>
        <authorList>
            <person name="Chanderbali A."/>
        </authorList>
    </citation>
    <scope>NUCLEOTIDE SEQUENCE [LARGE SCALE GENOMIC DNA]</scope>
    <source>
        <strain evidence="1">LSX21</strain>
        <tissue evidence="1">Leaf</tissue>
    </source>
</reference>
<dbReference type="Proteomes" id="UP001370490">
    <property type="component" value="Unassembled WGS sequence"/>
</dbReference>
<dbReference type="EMBL" id="JBAMMX010000013">
    <property type="protein sequence ID" value="KAK6928658.1"/>
    <property type="molecule type" value="Genomic_DNA"/>
</dbReference>
<evidence type="ECO:0000313" key="2">
    <source>
        <dbReference type="Proteomes" id="UP001370490"/>
    </source>
</evidence>
<organism evidence="1 2">
    <name type="scientific">Dillenia turbinata</name>
    <dbReference type="NCBI Taxonomy" id="194707"/>
    <lineage>
        <taxon>Eukaryota</taxon>
        <taxon>Viridiplantae</taxon>
        <taxon>Streptophyta</taxon>
        <taxon>Embryophyta</taxon>
        <taxon>Tracheophyta</taxon>
        <taxon>Spermatophyta</taxon>
        <taxon>Magnoliopsida</taxon>
        <taxon>eudicotyledons</taxon>
        <taxon>Gunneridae</taxon>
        <taxon>Pentapetalae</taxon>
        <taxon>Dilleniales</taxon>
        <taxon>Dilleniaceae</taxon>
        <taxon>Dillenia</taxon>
    </lineage>
</organism>
<accession>A0AAN8V591</accession>
<sequence length="164" mass="18193">MQLEGVAVPMARIVAGPFVLCKFLIFCTDVDSAISLLLAPTPTPTPSTPEQGAIIKNKNRHSRTTSRMRGKKQMIMIWAKVEVALRSEEASFSSPLGPFPSWEPSQRKRGGAFSTSKVASLRMNTVQYKGFDCDTRTKPEEDSPFESFPGGWLPFSHRLLPHLV</sequence>
<protein>
    <submittedName>
        <fullName evidence="1">Uncharacterized protein</fullName>
    </submittedName>
</protein>
<dbReference type="AlphaFoldDB" id="A0AAN8V591"/>
<keyword evidence="2" id="KW-1185">Reference proteome</keyword>
<evidence type="ECO:0000313" key="1">
    <source>
        <dbReference type="EMBL" id="KAK6928658.1"/>
    </source>
</evidence>
<comment type="caution">
    <text evidence="1">The sequence shown here is derived from an EMBL/GenBank/DDBJ whole genome shotgun (WGS) entry which is preliminary data.</text>
</comment>
<gene>
    <name evidence="1" type="ORF">RJ641_004863</name>
</gene>
<proteinExistence type="predicted"/>